<evidence type="ECO:0000313" key="2">
    <source>
        <dbReference type="Proteomes" id="UP001189429"/>
    </source>
</evidence>
<evidence type="ECO:0000313" key="1">
    <source>
        <dbReference type="EMBL" id="CAK0897416.1"/>
    </source>
</evidence>
<keyword evidence="2" id="KW-1185">Reference proteome</keyword>
<dbReference type="EMBL" id="CAUYUJ010020329">
    <property type="protein sequence ID" value="CAK0897416.1"/>
    <property type="molecule type" value="Genomic_DNA"/>
</dbReference>
<gene>
    <name evidence="1" type="ORF">PCOR1329_LOCUS75601</name>
</gene>
<accession>A0ABN9XCU8</accession>
<organism evidence="1 2">
    <name type="scientific">Prorocentrum cordatum</name>
    <dbReference type="NCBI Taxonomy" id="2364126"/>
    <lineage>
        <taxon>Eukaryota</taxon>
        <taxon>Sar</taxon>
        <taxon>Alveolata</taxon>
        <taxon>Dinophyceae</taxon>
        <taxon>Prorocentrales</taxon>
        <taxon>Prorocentraceae</taxon>
        <taxon>Prorocentrum</taxon>
    </lineage>
</organism>
<reference evidence="1" key="1">
    <citation type="submission" date="2023-10" db="EMBL/GenBank/DDBJ databases">
        <authorList>
            <person name="Chen Y."/>
            <person name="Shah S."/>
            <person name="Dougan E. K."/>
            <person name="Thang M."/>
            <person name="Chan C."/>
        </authorList>
    </citation>
    <scope>NUCLEOTIDE SEQUENCE [LARGE SCALE GENOMIC DNA]</scope>
</reference>
<dbReference type="Proteomes" id="UP001189429">
    <property type="component" value="Unassembled WGS sequence"/>
</dbReference>
<protein>
    <submittedName>
        <fullName evidence="1">Uncharacterized protein</fullName>
    </submittedName>
</protein>
<comment type="caution">
    <text evidence="1">The sequence shown here is derived from an EMBL/GenBank/DDBJ whole genome shotgun (WGS) entry which is preliminary data.</text>
</comment>
<sequence length="109" mass="11699">MCRRSIIARMIPNADYSTLHSGALHSGALLRQPAQVVHGRTREGARYLNFYVKHLGRAGFAVGGLLGEDDHTDAETPTQACSQHLSLLAQGADLDNHGSELSVAEASFD</sequence>
<name>A0ABN9XCU8_9DINO</name>
<proteinExistence type="predicted"/>